<evidence type="ECO:0000313" key="1">
    <source>
        <dbReference type="EMBL" id="KHS50741.1"/>
    </source>
</evidence>
<dbReference type="InterPro" id="IPR021365">
    <property type="entry name" value="DUF2891"/>
</dbReference>
<accession>A0A0B8ZWV6</accession>
<dbReference type="Proteomes" id="UP000031488">
    <property type="component" value="Unassembled WGS sequence"/>
</dbReference>
<dbReference type="PATRIC" id="fig|1703.6.peg.2761"/>
<dbReference type="STRING" id="1703.BLSMQ_0297"/>
<reference evidence="1 2" key="1">
    <citation type="submission" date="2014-11" db="EMBL/GenBank/DDBJ databases">
        <title>Draft Genome Sequence of Brevibacterium linens AE038-8.</title>
        <authorList>
            <person name="Maizel D."/>
            <person name="Utturkar S.M."/>
            <person name="Brown S.D."/>
            <person name="Ferrero M."/>
            <person name="Rosen B.P."/>
        </authorList>
    </citation>
    <scope>NUCLEOTIDE SEQUENCE [LARGE SCALE GENOMIC DNA]</scope>
    <source>
        <strain evidence="1 2">AE038-8</strain>
    </source>
</reference>
<evidence type="ECO:0000313" key="2">
    <source>
        <dbReference type="Proteomes" id="UP000031488"/>
    </source>
</evidence>
<protein>
    <recommendedName>
        <fullName evidence="3">DUF2891 domain-containing protein</fullName>
    </recommendedName>
</protein>
<sequence>MPQTADFVHPFAEVALSNITRQYPFASHHLARSLADIVPAAEKNPAFANSYDWHSSVHMHYLLASLLETEVAHGAGWRERAIEVLTAHLSEENMFAEAAFLRENPSWERPYGWAWAVELNRVLNASKVSELRALGANTQVLAYTVFDLASTWLPKVAAPVRHGVHSNTAFGLRRILLGAREADRHDVVDIIAGAARRFFAEDAAWNFVQERSGHDFLSPGLCEADLMAEVFTEDELASWLPGFLSELSPESPVLTPVKALDPTDGHQSHLYGLGLSVAASVMRLAPKLETIAEKSGHDELIAQDKGILSQVDSLMAPGLEASVSDEYVSSHWLATFAWEALRLTPANSTRYKMTRTPPPCSSCSIHPAQEPCITAREILCQCTRKVR</sequence>
<keyword evidence="2" id="KW-1185">Reference proteome</keyword>
<organism evidence="1 2">
    <name type="scientific">Brevibacterium linens</name>
    <dbReference type="NCBI Taxonomy" id="1703"/>
    <lineage>
        <taxon>Bacteria</taxon>
        <taxon>Bacillati</taxon>
        <taxon>Actinomycetota</taxon>
        <taxon>Actinomycetes</taxon>
        <taxon>Micrococcales</taxon>
        <taxon>Brevibacteriaceae</taxon>
        <taxon>Brevibacterium</taxon>
    </lineage>
</organism>
<dbReference type="OrthoDB" id="9779797at2"/>
<dbReference type="AlphaFoldDB" id="A0A0B8ZWV6"/>
<dbReference type="Pfam" id="PF11199">
    <property type="entry name" value="DUF2891"/>
    <property type="match status" value="1"/>
</dbReference>
<dbReference type="EMBL" id="JTJZ01000022">
    <property type="protein sequence ID" value="KHS50741.1"/>
    <property type="molecule type" value="Genomic_DNA"/>
</dbReference>
<name>A0A0B8ZWV6_BRELN</name>
<comment type="caution">
    <text evidence="1">The sequence shown here is derived from an EMBL/GenBank/DDBJ whole genome shotgun (WGS) entry which is preliminary data.</text>
</comment>
<proteinExistence type="predicted"/>
<gene>
    <name evidence="1" type="ORF">AE0388_2813</name>
</gene>
<dbReference type="RefSeq" id="WP_082019037.1">
    <property type="nucleotide sequence ID" value="NZ_JTJZ01000022.1"/>
</dbReference>
<evidence type="ECO:0008006" key="3">
    <source>
        <dbReference type="Google" id="ProtNLM"/>
    </source>
</evidence>